<evidence type="ECO:0000313" key="2">
    <source>
        <dbReference type="Proteomes" id="UP001057498"/>
    </source>
</evidence>
<keyword evidence="2" id="KW-1185">Reference proteome</keyword>
<proteinExistence type="predicted"/>
<dbReference type="RefSeq" id="WP_251971474.1">
    <property type="nucleotide sequence ID" value="NZ_AP025730.1"/>
</dbReference>
<name>A0ABM7YG66_9BURK</name>
<dbReference type="EMBL" id="AP025730">
    <property type="protein sequence ID" value="BDI03159.1"/>
    <property type="molecule type" value="Genomic_DNA"/>
</dbReference>
<accession>A0ABM7YG66</accession>
<sequence length="244" mass="26876">MVGTYETGWQAYNALGEECKKNVSSTKRTRKAVAKAVGGATGEAVVVALASVVPIVLPLFVELLLEGGKGVVGAVEGGRAKTTMEDGDDREALRRDNIQSILFGAPLLSVVGPRPGTHGRVWQSELMALVMIHYRKAHEIWAAEPFPAGKAVEGLASCHDAELLYRKHVEVDYHLSKMKAYAEELQKVASKYVEFCNKNSQTLQKSFKMAEGAAKAVMEHDERWHQAHCGVAEHCYRTTKWLRL</sequence>
<dbReference type="Proteomes" id="UP001057498">
    <property type="component" value="Chromosome"/>
</dbReference>
<evidence type="ECO:0000313" key="1">
    <source>
        <dbReference type="EMBL" id="BDI03159.1"/>
    </source>
</evidence>
<reference evidence="1" key="1">
    <citation type="submission" date="2022-04" db="EMBL/GenBank/DDBJ databases">
        <title>Whole genome sequence of Sphaerotilus sp. FB-5.</title>
        <authorList>
            <person name="Takeda M."/>
            <person name="Narihara S."/>
            <person name="Akimoto M."/>
            <person name="Akimoto R."/>
            <person name="Nishiyashiki S."/>
            <person name="Murakami T."/>
        </authorList>
    </citation>
    <scope>NUCLEOTIDE SEQUENCE</scope>
    <source>
        <strain evidence="1">FB-5</strain>
    </source>
</reference>
<protein>
    <submittedName>
        <fullName evidence="1">Uncharacterized protein</fullName>
    </submittedName>
</protein>
<gene>
    <name evidence="1" type="ORF">CATMQ487_01290</name>
</gene>
<organism evidence="1 2">
    <name type="scientific">Sphaerotilus microaerophilus</name>
    <dbReference type="NCBI Taxonomy" id="2914710"/>
    <lineage>
        <taxon>Bacteria</taxon>
        <taxon>Pseudomonadati</taxon>
        <taxon>Pseudomonadota</taxon>
        <taxon>Betaproteobacteria</taxon>
        <taxon>Burkholderiales</taxon>
        <taxon>Sphaerotilaceae</taxon>
        <taxon>Sphaerotilus</taxon>
    </lineage>
</organism>